<reference evidence="1 2" key="2">
    <citation type="journal article" date="2009" name="BMC Microbiol.">
        <title>The genome sequence of Geobacter metallireducens: features of metabolism, physiology and regulation common and dissimilar to Geobacter sulfurreducens.</title>
        <authorList>
            <person name="Aklujkar M."/>
            <person name="Krushkal J."/>
            <person name="DiBartolo G."/>
            <person name="Lapidus A."/>
            <person name="Land M.L."/>
            <person name="Lovley D.R."/>
        </authorList>
    </citation>
    <scope>NUCLEOTIDE SEQUENCE [LARGE SCALE GENOMIC DNA]</scope>
    <source>
        <strain evidence="2">ATCC 53774 / DSM 7210 / GS-15</strain>
    </source>
</reference>
<keyword evidence="2" id="KW-1185">Reference proteome</keyword>
<protein>
    <submittedName>
        <fullName evidence="1">Uncharacterized protein</fullName>
    </submittedName>
</protein>
<name>Q39VJ0_GEOMG</name>
<dbReference type="Proteomes" id="UP000007073">
    <property type="component" value="Chromosome"/>
</dbReference>
<dbReference type="KEGG" id="gme:Gmet_1500"/>
<dbReference type="HOGENOM" id="CLU_374603_0_0_7"/>
<dbReference type="AlphaFoldDB" id="Q39VJ0"/>
<sequence length="741" mass="82431">MTAAIVHKLILLLLVFVYSFTALVPSTYSATNMAIGKAYTVTPIQNYKLTAGPDDRTSLTDGKYSSGYFWTRKSTVGWQGAKRIEILIDLGKVADIGGLSFNTARGQGAGVYFPAHVYAFVGTDKDHFSYVGDIVKSPDNTPGHYKIKKFELSGINTKGRYLLLEVIPRGNFAFCDEIEVFAGNRPTNIVGSMDMEAVRSFGSQLERLDIEKEFMIGLLDAAIREPGNSIRSDMQLSAIRQSINALSGIDETGSIETAIFAQRGDALRSRFSGRRFLLESVNPWAPMSPISAPLDNPPNGIALTMPQGGYDYASFVLTNLAATPQKIIIRPESMAKEAPSLAVYYVPFVKSAAMEFVADPLVPVNSGFTLRPGESRMIFLAAHGAYPGKWQSTLKVAIGADVSSVPLNLYVATTALPARFSCNAINWGYLDFKPIREHKADAVKDLFAHHVNIAVIPPWYIPFNSPAKIRDLLRIENYLRLSSGASKVLFFLNFNENKKLTANNNYAYLSSEWKDWFKELYRTLVKSAARAGFSEEQLYLYPFDEVHGKDIDRFVAFASWARKEIPSIKFYGTLERKEALRVLPYLDIAQVIDRDDLLEGARRSKKEIWIYGAADNTKSLSPYSYYRLMAWKAFYLGFKGAGFWNYADIGSGDNPGSAWDDFDGDRPDFAVIYEGANGGIVSSRRWEAWRMGVEDYELLSMYAKSKGEDAARALAKGVLSNPVDTGKADEARRIILHELSQ</sequence>
<evidence type="ECO:0000313" key="1">
    <source>
        <dbReference type="EMBL" id="ABB31734.1"/>
    </source>
</evidence>
<evidence type="ECO:0000313" key="2">
    <source>
        <dbReference type="Proteomes" id="UP000007073"/>
    </source>
</evidence>
<dbReference type="eggNOG" id="ENOG5030C9N">
    <property type="taxonomic scope" value="Bacteria"/>
</dbReference>
<proteinExistence type="predicted"/>
<reference evidence="1 2" key="1">
    <citation type="submission" date="2005-10" db="EMBL/GenBank/DDBJ databases">
        <title>Complete sequence of Geobacter metallireducens GS-15.</title>
        <authorList>
            <consortium name="US DOE Joint Genome Institute"/>
            <person name="Copeland A."/>
            <person name="Lucas S."/>
            <person name="Lapidus A."/>
            <person name="Barry K."/>
            <person name="Detter J.C."/>
            <person name="Glavina T."/>
            <person name="Hammon N."/>
            <person name="Israni S."/>
            <person name="Pitluck S."/>
            <person name="Di Bartolo G."/>
            <person name="Chain P."/>
            <person name="Schmutz J."/>
            <person name="Larimer F."/>
            <person name="Land M."/>
            <person name="Kyrpides N."/>
            <person name="Ivanova N."/>
            <person name="Richardson P."/>
        </authorList>
    </citation>
    <scope>NUCLEOTIDE SEQUENCE [LARGE SCALE GENOMIC DNA]</scope>
    <source>
        <strain evidence="2">ATCC 53774 / DSM 7210 / GS-15</strain>
    </source>
</reference>
<gene>
    <name evidence="1" type="ordered locus">Gmet_1500</name>
</gene>
<organism evidence="1 2">
    <name type="scientific">Geobacter metallireducens (strain ATCC 53774 / DSM 7210 / GS-15)</name>
    <dbReference type="NCBI Taxonomy" id="269799"/>
    <lineage>
        <taxon>Bacteria</taxon>
        <taxon>Pseudomonadati</taxon>
        <taxon>Thermodesulfobacteriota</taxon>
        <taxon>Desulfuromonadia</taxon>
        <taxon>Geobacterales</taxon>
        <taxon>Geobacteraceae</taxon>
        <taxon>Geobacter</taxon>
    </lineage>
</organism>
<accession>Q39VJ0</accession>
<dbReference type="STRING" id="269799.Gmet_1500"/>
<dbReference type="EMBL" id="CP000148">
    <property type="protein sequence ID" value="ABB31734.1"/>
    <property type="molecule type" value="Genomic_DNA"/>
</dbReference>
<dbReference type="Gene3D" id="2.60.120.260">
    <property type="entry name" value="Galactose-binding domain-like"/>
    <property type="match status" value="1"/>
</dbReference>